<dbReference type="RefSeq" id="WP_281900741.1">
    <property type="nucleotide sequence ID" value="NZ_BSDI01000032.1"/>
</dbReference>
<name>A0ABQ5R3J2_9ACTN</name>
<proteinExistence type="predicted"/>
<dbReference type="EMBL" id="BSDI01000032">
    <property type="protein sequence ID" value="GLI00447.1"/>
    <property type="molecule type" value="Genomic_DNA"/>
</dbReference>
<organism evidence="1 2">
    <name type="scientific">Phytohabitans aurantiacus</name>
    <dbReference type="NCBI Taxonomy" id="3016789"/>
    <lineage>
        <taxon>Bacteria</taxon>
        <taxon>Bacillati</taxon>
        <taxon>Actinomycetota</taxon>
        <taxon>Actinomycetes</taxon>
        <taxon>Micromonosporales</taxon>
        <taxon>Micromonosporaceae</taxon>
    </lineage>
</organism>
<comment type="caution">
    <text evidence="1">The sequence shown here is derived from an EMBL/GenBank/DDBJ whole genome shotgun (WGS) entry which is preliminary data.</text>
</comment>
<reference evidence="1" key="1">
    <citation type="submission" date="2022-12" db="EMBL/GenBank/DDBJ databases">
        <title>New Phytohabitans aurantiacus sp. RD004123 nov., an actinomycete isolated from soil.</title>
        <authorList>
            <person name="Triningsih D.W."/>
            <person name="Harunari E."/>
            <person name="Igarashi Y."/>
        </authorList>
    </citation>
    <scope>NUCLEOTIDE SEQUENCE</scope>
    <source>
        <strain evidence="1">RD004123</strain>
    </source>
</reference>
<keyword evidence="2" id="KW-1185">Reference proteome</keyword>
<dbReference type="Proteomes" id="UP001144280">
    <property type="component" value="Unassembled WGS sequence"/>
</dbReference>
<sequence>MSEAVLSKRTLRDVFKHFPAETERALRFLVDDYELNGPEYTDIVLPAIAFMGSGVRYRVMLDLSDQVVLVHVEIDAGSGTLVAHLEDVVVKAGLAKPGIMSDRVHNLSTLHRALDSRAAYIRSLHPLLVGGAAIELMRKAGARERRG</sequence>
<accession>A0ABQ5R3J2</accession>
<protein>
    <submittedName>
        <fullName evidence="1">Uncharacterized protein</fullName>
    </submittedName>
</protein>
<gene>
    <name evidence="1" type="ORF">Pa4123_57230</name>
</gene>
<evidence type="ECO:0000313" key="1">
    <source>
        <dbReference type="EMBL" id="GLI00447.1"/>
    </source>
</evidence>
<evidence type="ECO:0000313" key="2">
    <source>
        <dbReference type="Proteomes" id="UP001144280"/>
    </source>
</evidence>